<dbReference type="Proteomes" id="UP001501612">
    <property type="component" value="Unassembled WGS sequence"/>
</dbReference>
<evidence type="ECO:0000256" key="5">
    <source>
        <dbReference type="ARBA" id="ARBA00023163"/>
    </source>
</evidence>
<dbReference type="Gene3D" id="1.10.10.10">
    <property type="entry name" value="Winged helix-like DNA-binding domain superfamily/Winged helix DNA-binding domain"/>
    <property type="match status" value="1"/>
</dbReference>
<feature type="domain" description="RNA polymerase sigma factor 70 region 4 type 2" evidence="8">
    <location>
        <begin position="102"/>
        <end position="154"/>
    </location>
</feature>
<organism evidence="9 10">
    <name type="scientific">Nocardioides lentus</name>
    <dbReference type="NCBI Taxonomy" id="338077"/>
    <lineage>
        <taxon>Bacteria</taxon>
        <taxon>Bacillati</taxon>
        <taxon>Actinomycetota</taxon>
        <taxon>Actinomycetes</taxon>
        <taxon>Propionibacteriales</taxon>
        <taxon>Nocardioidaceae</taxon>
        <taxon>Nocardioides</taxon>
    </lineage>
</organism>
<keyword evidence="4" id="KW-0238">DNA-binding</keyword>
<sequence length="184" mass="19617">MRDAAEFDAFYLATSRRVVGHVYVMTGDLAAAEDAVAEAYLKAWSRWRAVRRADSPEAWVRRVASRQAISTWRKVGNGRRAAERVAADAARLPPATVGPDHVALVAALQRISAHQRRAIVLHHLVGLGVAEIATETGAPTGTVKARLSRGRAALAAILADEPGATTRPSSVGPGRATRSQENLA</sequence>
<comment type="similarity">
    <text evidence="1">Belongs to the sigma-70 factor family. ECF subfamily.</text>
</comment>
<accession>A0ABP5ASJ0</accession>
<dbReference type="Pfam" id="PF04542">
    <property type="entry name" value="Sigma70_r2"/>
    <property type="match status" value="1"/>
</dbReference>
<keyword evidence="2" id="KW-0805">Transcription regulation</keyword>
<feature type="region of interest" description="Disordered" evidence="6">
    <location>
        <begin position="158"/>
        <end position="184"/>
    </location>
</feature>
<dbReference type="SUPFAM" id="SSF88659">
    <property type="entry name" value="Sigma3 and sigma4 domains of RNA polymerase sigma factors"/>
    <property type="match status" value="1"/>
</dbReference>
<dbReference type="CDD" id="cd06171">
    <property type="entry name" value="Sigma70_r4"/>
    <property type="match status" value="1"/>
</dbReference>
<evidence type="ECO:0000256" key="6">
    <source>
        <dbReference type="SAM" id="MobiDB-lite"/>
    </source>
</evidence>
<dbReference type="InterPro" id="IPR013325">
    <property type="entry name" value="RNA_pol_sigma_r2"/>
</dbReference>
<dbReference type="PANTHER" id="PTHR43133">
    <property type="entry name" value="RNA POLYMERASE ECF-TYPE SIGMA FACTO"/>
    <property type="match status" value="1"/>
</dbReference>
<dbReference type="InterPro" id="IPR013324">
    <property type="entry name" value="RNA_pol_sigma_r3/r4-like"/>
</dbReference>
<feature type="domain" description="RNA polymerase sigma-70 region 2" evidence="7">
    <location>
        <begin position="11"/>
        <end position="74"/>
    </location>
</feature>
<protein>
    <submittedName>
        <fullName evidence="9">SigE family RNA polymerase sigma factor</fullName>
    </submittedName>
</protein>
<dbReference type="InterPro" id="IPR036388">
    <property type="entry name" value="WH-like_DNA-bd_sf"/>
</dbReference>
<name>A0ABP5ASJ0_9ACTN</name>
<dbReference type="InterPro" id="IPR039425">
    <property type="entry name" value="RNA_pol_sigma-70-like"/>
</dbReference>
<dbReference type="InterPro" id="IPR007627">
    <property type="entry name" value="RNA_pol_sigma70_r2"/>
</dbReference>
<evidence type="ECO:0000256" key="4">
    <source>
        <dbReference type="ARBA" id="ARBA00023125"/>
    </source>
</evidence>
<evidence type="ECO:0000256" key="2">
    <source>
        <dbReference type="ARBA" id="ARBA00023015"/>
    </source>
</evidence>
<dbReference type="SUPFAM" id="SSF88946">
    <property type="entry name" value="Sigma2 domain of RNA polymerase sigma factors"/>
    <property type="match status" value="1"/>
</dbReference>
<evidence type="ECO:0000256" key="3">
    <source>
        <dbReference type="ARBA" id="ARBA00023082"/>
    </source>
</evidence>
<dbReference type="InterPro" id="IPR013249">
    <property type="entry name" value="RNA_pol_sigma70_r4_t2"/>
</dbReference>
<dbReference type="PANTHER" id="PTHR43133:SF50">
    <property type="entry name" value="ECF RNA POLYMERASE SIGMA FACTOR SIGM"/>
    <property type="match status" value="1"/>
</dbReference>
<dbReference type="Gene3D" id="1.10.1740.10">
    <property type="match status" value="1"/>
</dbReference>
<keyword evidence="3" id="KW-0731">Sigma factor</keyword>
<evidence type="ECO:0000259" key="7">
    <source>
        <dbReference type="Pfam" id="PF04542"/>
    </source>
</evidence>
<dbReference type="Pfam" id="PF08281">
    <property type="entry name" value="Sigma70_r4_2"/>
    <property type="match status" value="1"/>
</dbReference>
<evidence type="ECO:0000259" key="8">
    <source>
        <dbReference type="Pfam" id="PF08281"/>
    </source>
</evidence>
<gene>
    <name evidence="9" type="ORF">GCM10009737_23850</name>
</gene>
<evidence type="ECO:0000256" key="1">
    <source>
        <dbReference type="ARBA" id="ARBA00010641"/>
    </source>
</evidence>
<dbReference type="RefSeq" id="WP_344007450.1">
    <property type="nucleotide sequence ID" value="NZ_BAAAMY010000005.1"/>
</dbReference>
<proteinExistence type="inferred from homology"/>
<dbReference type="NCBIfam" id="TIGR02937">
    <property type="entry name" value="sigma70-ECF"/>
    <property type="match status" value="1"/>
</dbReference>
<reference evidence="10" key="1">
    <citation type="journal article" date="2019" name="Int. J. Syst. Evol. Microbiol.">
        <title>The Global Catalogue of Microorganisms (GCM) 10K type strain sequencing project: providing services to taxonomists for standard genome sequencing and annotation.</title>
        <authorList>
            <consortium name="The Broad Institute Genomics Platform"/>
            <consortium name="The Broad Institute Genome Sequencing Center for Infectious Disease"/>
            <person name="Wu L."/>
            <person name="Ma J."/>
        </authorList>
    </citation>
    <scope>NUCLEOTIDE SEQUENCE [LARGE SCALE GENOMIC DNA]</scope>
    <source>
        <strain evidence="10">JCM 14046</strain>
    </source>
</reference>
<keyword evidence="10" id="KW-1185">Reference proteome</keyword>
<dbReference type="EMBL" id="BAAAMY010000005">
    <property type="protein sequence ID" value="GAA1921601.1"/>
    <property type="molecule type" value="Genomic_DNA"/>
</dbReference>
<evidence type="ECO:0000313" key="10">
    <source>
        <dbReference type="Proteomes" id="UP001501612"/>
    </source>
</evidence>
<keyword evidence="5" id="KW-0804">Transcription</keyword>
<dbReference type="InterPro" id="IPR014284">
    <property type="entry name" value="RNA_pol_sigma-70_dom"/>
</dbReference>
<evidence type="ECO:0000313" key="9">
    <source>
        <dbReference type="EMBL" id="GAA1921601.1"/>
    </source>
</evidence>
<comment type="caution">
    <text evidence="9">The sequence shown here is derived from an EMBL/GenBank/DDBJ whole genome shotgun (WGS) entry which is preliminary data.</text>
</comment>